<evidence type="ECO:0000313" key="1">
    <source>
        <dbReference type="EMBL" id="DAE13179.1"/>
    </source>
</evidence>
<accession>A0A8S5Q370</accession>
<sequence length="158" mass="18513">MNTYNKHTIFRTVHSIYEHNDNIVPCVVAFTPCNDMTMTPNLAEYELQDIFDTFDYLLKNQFDLFTKSAIYKGNSSPLNISELVSDVIEIMEKNYNFYRCSIKIVKPIEDVYLEELTGIRDINKKKEIKKVNIQFVDGMVTDCEHRSHDNVDKEKAKE</sequence>
<reference evidence="1" key="1">
    <citation type="journal article" date="2021" name="Proc. Natl. Acad. Sci. U.S.A.">
        <title>A Catalog of Tens of Thousands of Viruses from Human Metagenomes Reveals Hidden Associations with Chronic Diseases.</title>
        <authorList>
            <person name="Tisza M.J."/>
            <person name="Buck C.B."/>
        </authorList>
    </citation>
    <scope>NUCLEOTIDE SEQUENCE</scope>
    <source>
        <strain evidence="1">CtLqe90</strain>
    </source>
</reference>
<proteinExistence type="predicted"/>
<protein>
    <submittedName>
        <fullName evidence="1">Uncharacterized protein</fullName>
    </submittedName>
</protein>
<organism evidence="1">
    <name type="scientific">Siphoviridae sp. ctLqe90</name>
    <dbReference type="NCBI Taxonomy" id="2825456"/>
    <lineage>
        <taxon>Viruses</taxon>
        <taxon>Duplodnaviria</taxon>
        <taxon>Heunggongvirae</taxon>
        <taxon>Uroviricota</taxon>
        <taxon>Caudoviricetes</taxon>
    </lineage>
</organism>
<dbReference type="EMBL" id="BK015564">
    <property type="protein sequence ID" value="DAE13179.1"/>
    <property type="molecule type" value="Genomic_DNA"/>
</dbReference>
<name>A0A8S5Q370_9CAUD</name>